<dbReference type="Gene3D" id="1.10.150.20">
    <property type="entry name" value="5' to 3' exonuclease, C-terminal subdomain"/>
    <property type="match status" value="1"/>
</dbReference>
<sequence>MVTLTESRPHDPDQLAPAEDDVTVLHVDMDAFYASVSLIQRPELRGLPVVIGGGWRSVVLSATYEARAYGIRSGMPMATARRLCPAVVVVRPDADSYSRVSEAVMAIFAEVTPVVEPVSLEEAFLDVSAARRQWGGPARIGQWIRDTVADEQQITCSVGGAPSKAVAKMASRAAKPDGMRLLTRGEVVPFLHPMPVGALWGVGEATEAELKRLGLHTVADLAHLPVETLRRAMGDHAASHLHALAWGLDTEPVTPPRVERSVGSSETFSHDVDDPELVRRQLLHLAERTCTRMRHGGVLGRTVVITVRFSDFTTITRSRTIPVPTDVTREVHTVAVSLYEALGLQRARIRMLGVRVEGITEAGHTLVQGRLDEPEHGWREAERAMDRAAARFGDHVVRPASLIRPRRHRPDHASGRPTGVKTTGTLASASRVTGIS</sequence>
<dbReference type="GO" id="GO:0005829">
    <property type="term" value="C:cytosol"/>
    <property type="evidence" value="ECO:0007669"/>
    <property type="project" value="TreeGrafter"/>
</dbReference>
<evidence type="ECO:0000256" key="6">
    <source>
        <dbReference type="ARBA" id="ARBA00022695"/>
    </source>
</evidence>
<dbReference type="Gene3D" id="3.30.1490.100">
    <property type="entry name" value="DNA polymerase, Y-family, little finger domain"/>
    <property type="match status" value="1"/>
</dbReference>
<evidence type="ECO:0000256" key="17">
    <source>
        <dbReference type="SAM" id="MobiDB-lite"/>
    </source>
</evidence>
<evidence type="ECO:0000313" key="19">
    <source>
        <dbReference type="EMBL" id="GGF45331.1"/>
    </source>
</evidence>
<reference evidence="19" key="2">
    <citation type="submission" date="2020-09" db="EMBL/GenBank/DDBJ databases">
        <authorList>
            <person name="Sun Q."/>
            <person name="Zhou Y."/>
        </authorList>
    </citation>
    <scope>NUCLEOTIDE SEQUENCE</scope>
    <source>
        <strain evidence="19">CGMCC 1.12160</strain>
    </source>
</reference>
<dbReference type="GO" id="GO:0003684">
    <property type="term" value="F:damaged DNA binding"/>
    <property type="evidence" value="ECO:0007669"/>
    <property type="project" value="InterPro"/>
</dbReference>
<evidence type="ECO:0000256" key="11">
    <source>
        <dbReference type="ARBA" id="ARBA00022932"/>
    </source>
</evidence>
<evidence type="ECO:0000256" key="1">
    <source>
        <dbReference type="ARBA" id="ARBA00004496"/>
    </source>
</evidence>
<name>A0A917F4G1_9MICO</name>
<dbReference type="InterPro" id="IPR036775">
    <property type="entry name" value="DNA_pol_Y-fam_lit_finger_sf"/>
</dbReference>
<dbReference type="InterPro" id="IPR017961">
    <property type="entry name" value="DNA_pol_Y-fam_little_finger"/>
</dbReference>
<evidence type="ECO:0000256" key="10">
    <source>
        <dbReference type="ARBA" id="ARBA00022842"/>
    </source>
</evidence>
<gene>
    <name evidence="16 19" type="primary">dinB</name>
    <name evidence="19" type="ORF">GCM10011366_11300</name>
</gene>
<keyword evidence="8 16" id="KW-0479">Metal-binding</keyword>
<comment type="subunit">
    <text evidence="16">Monomer.</text>
</comment>
<dbReference type="NCBIfam" id="NF002677">
    <property type="entry name" value="PRK02406.1"/>
    <property type="match status" value="1"/>
</dbReference>
<evidence type="ECO:0000256" key="16">
    <source>
        <dbReference type="HAMAP-Rule" id="MF_01113"/>
    </source>
</evidence>
<dbReference type="InterPro" id="IPR001126">
    <property type="entry name" value="UmuC"/>
</dbReference>
<dbReference type="AlphaFoldDB" id="A0A917F4G1"/>
<keyword evidence="12 16" id="KW-0238">DNA-binding</keyword>
<comment type="function">
    <text evidence="14 16">Poorly processive, error-prone DNA polymerase involved in untargeted mutagenesis. Copies undamaged DNA at stalled replication forks, which arise in vivo from mismatched or misaligned primer ends. These misaligned primers can be extended by PolIV. Exhibits no 3'-5' exonuclease (proofreading) activity. May be involved in translesional synthesis, in conjunction with the beta clamp from PolIII.</text>
</comment>
<comment type="catalytic activity">
    <reaction evidence="15 16">
        <text>DNA(n) + a 2'-deoxyribonucleoside 5'-triphosphate = DNA(n+1) + diphosphate</text>
        <dbReference type="Rhea" id="RHEA:22508"/>
        <dbReference type="Rhea" id="RHEA-COMP:17339"/>
        <dbReference type="Rhea" id="RHEA-COMP:17340"/>
        <dbReference type="ChEBI" id="CHEBI:33019"/>
        <dbReference type="ChEBI" id="CHEBI:61560"/>
        <dbReference type="ChEBI" id="CHEBI:173112"/>
        <dbReference type="EC" id="2.7.7.7"/>
    </reaction>
</comment>
<dbReference type="InterPro" id="IPR022880">
    <property type="entry name" value="DNApol_IV"/>
</dbReference>
<keyword evidence="11 16" id="KW-0239">DNA-directed DNA polymerase</keyword>
<keyword evidence="10 16" id="KW-0460">Magnesium</keyword>
<feature type="region of interest" description="Disordered" evidence="17">
    <location>
        <begin position="404"/>
        <end position="436"/>
    </location>
</feature>
<dbReference type="PROSITE" id="PS50173">
    <property type="entry name" value="UMUC"/>
    <property type="match status" value="1"/>
</dbReference>
<keyword evidence="20" id="KW-1185">Reference proteome</keyword>
<comment type="caution">
    <text evidence="16">Lacks conserved residue(s) required for the propagation of feature annotation.</text>
</comment>
<keyword evidence="3 16" id="KW-0515">Mutator protein</keyword>
<dbReference type="CDD" id="cd03586">
    <property type="entry name" value="PolY_Pol_IV_kappa"/>
    <property type="match status" value="1"/>
</dbReference>
<dbReference type="EC" id="2.7.7.7" evidence="16"/>
<dbReference type="InterPro" id="IPR053848">
    <property type="entry name" value="IMS_HHH_1"/>
</dbReference>
<proteinExistence type="inferred from homology"/>
<keyword evidence="7 16" id="KW-0235">DNA replication</keyword>
<comment type="cofactor">
    <cofactor evidence="16">
        <name>Mg(2+)</name>
        <dbReference type="ChEBI" id="CHEBI:18420"/>
    </cofactor>
    <text evidence="16">Binds 2 magnesium ions per subunit.</text>
</comment>
<dbReference type="GO" id="GO:0009432">
    <property type="term" value="P:SOS response"/>
    <property type="evidence" value="ECO:0007669"/>
    <property type="project" value="TreeGrafter"/>
</dbReference>
<accession>A0A917F4G1</accession>
<protein>
    <recommendedName>
        <fullName evidence="16">DNA polymerase IV</fullName>
        <shortName evidence="16">Pol IV</shortName>
        <ecNumber evidence="16">2.7.7.7</ecNumber>
    </recommendedName>
</protein>
<feature type="active site" evidence="16">
    <location>
        <position position="122"/>
    </location>
</feature>
<evidence type="ECO:0000256" key="8">
    <source>
        <dbReference type="ARBA" id="ARBA00022723"/>
    </source>
</evidence>
<dbReference type="InterPro" id="IPR050116">
    <property type="entry name" value="DNA_polymerase-Y"/>
</dbReference>
<organism evidence="19 20">
    <name type="scientific">Ornithinimicrobium tianjinense</name>
    <dbReference type="NCBI Taxonomy" id="1195761"/>
    <lineage>
        <taxon>Bacteria</taxon>
        <taxon>Bacillati</taxon>
        <taxon>Actinomycetota</taxon>
        <taxon>Actinomycetes</taxon>
        <taxon>Micrococcales</taxon>
        <taxon>Ornithinimicrobiaceae</taxon>
        <taxon>Ornithinimicrobium</taxon>
    </lineage>
</organism>
<evidence type="ECO:0000313" key="20">
    <source>
        <dbReference type="Proteomes" id="UP000605670"/>
    </source>
</evidence>
<dbReference type="InterPro" id="IPR043128">
    <property type="entry name" value="Rev_trsase/Diguanyl_cyclase"/>
</dbReference>
<dbReference type="Gene3D" id="3.40.1170.60">
    <property type="match status" value="1"/>
</dbReference>
<dbReference type="GO" id="GO:0006281">
    <property type="term" value="P:DNA repair"/>
    <property type="evidence" value="ECO:0007669"/>
    <property type="project" value="UniProtKB-UniRule"/>
</dbReference>
<comment type="caution">
    <text evidence="19">The sequence shown here is derived from an EMBL/GenBank/DDBJ whole genome shotgun (WGS) entry which is preliminary data.</text>
</comment>
<evidence type="ECO:0000256" key="9">
    <source>
        <dbReference type="ARBA" id="ARBA00022763"/>
    </source>
</evidence>
<dbReference type="Proteomes" id="UP000605670">
    <property type="component" value="Unassembled WGS sequence"/>
</dbReference>
<comment type="similarity">
    <text evidence="2 16">Belongs to the DNA polymerase type-Y family.</text>
</comment>
<dbReference type="GO" id="GO:0000287">
    <property type="term" value="F:magnesium ion binding"/>
    <property type="evidence" value="ECO:0007669"/>
    <property type="project" value="UniProtKB-UniRule"/>
</dbReference>
<keyword evidence="9 16" id="KW-0227">DNA damage</keyword>
<dbReference type="GO" id="GO:0003887">
    <property type="term" value="F:DNA-directed DNA polymerase activity"/>
    <property type="evidence" value="ECO:0007669"/>
    <property type="project" value="UniProtKB-UniRule"/>
</dbReference>
<dbReference type="SUPFAM" id="SSF56672">
    <property type="entry name" value="DNA/RNA polymerases"/>
    <property type="match status" value="1"/>
</dbReference>
<dbReference type="Pfam" id="PF21999">
    <property type="entry name" value="IMS_HHH_1"/>
    <property type="match status" value="1"/>
</dbReference>
<evidence type="ECO:0000256" key="13">
    <source>
        <dbReference type="ARBA" id="ARBA00023204"/>
    </source>
</evidence>
<feature type="domain" description="UmuC" evidence="18">
    <location>
        <begin position="24"/>
        <end position="203"/>
    </location>
</feature>
<evidence type="ECO:0000256" key="12">
    <source>
        <dbReference type="ARBA" id="ARBA00023125"/>
    </source>
</evidence>
<reference evidence="19" key="1">
    <citation type="journal article" date="2014" name="Int. J. Syst. Evol. Microbiol.">
        <title>Complete genome sequence of Corynebacterium casei LMG S-19264T (=DSM 44701T), isolated from a smear-ripened cheese.</title>
        <authorList>
            <consortium name="US DOE Joint Genome Institute (JGI-PGF)"/>
            <person name="Walter F."/>
            <person name="Albersmeier A."/>
            <person name="Kalinowski J."/>
            <person name="Ruckert C."/>
        </authorList>
    </citation>
    <scope>NUCLEOTIDE SEQUENCE</scope>
    <source>
        <strain evidence="19">CGMCC 1.12160</strain>
    </source>
</reference>
<dbReference type="Pfam" id="PF00817">
    <property type="entry name" value="IMS"/>
    <property type="match status" value="1"/>
</dbReference>
<dbReference type="GO" id="GO:0006261">
    <property type="term" value="P:DNA-templated DNA replication"/>
    <property type="evidence" value="ECO:0007669"/>
    <property type="project" value="UniProtKB-UniRule"/>
</dbReference>
<feature type="compositionally biased region" description="Polar residues" evidence="17">
    <location>
        <begin position="420"/>
        <end position="436"/>
    </location>
</feature>
<dbReference type="HAMAP" id="MF_01113">
    <property type="entry name" value="DNApol_IV"/>
    <property type="match status" value="1"/>
</dbReference>
<evidence type="ECO:0000256" key="2">
    <source>
        <dbReference type="ARBA" id="ARBA00010945"/>
    </source>
</evidence>
<evidence type="ECO:0000259" key="18">
    <source>
        <dbReference type="PROSITE" id="PS50173"/>
    </source>
</evidence>
<dbReference type="PANTHER" id="PTHR11076">
    <property type="entry name" value="DNA REPAIR POLYMERASE UMUC / TRANSFERASE FAMILY MEMBER"/>
    <property type="match status" value="1"/>
</dbReference>
<evidence type="ECO:0000256" key="7">
    <source>
        <dbReference type="ARBA" id="ARBA00022705"/>
    </source>
</evidence>
<feature type="site" description="Substrate discrimination" evidence="16">
    <location>
        <position position="33"/>
    </location>
</feature>
<evidence type="ECO:0000256" key="3">
    <source>
        <dbReference type="ARBA" id="ARBA00022457"/>
    </source>
</evidence>
<dbReference type="RefSeq" id="WP_188429501.1">
    <property type="nucleotide sequence ID" value="NZ_BAABKH010000005.1"/>
</dbReference>
<evidence type="ECO:0000256" key="15">
    <source>
        <dbReference type="ARBA" id="ARBA00049244"/>
    </source>
</evidence>
<dbReference type="SUPFAM" id="SSF100879">
    <property type="entry name" value="Lesion bypass DNA polymerase (Y-family), little finger domain"/>
    <property type="match status" value="1"/>
</dbReference>
<keyword evidence="5 16" id="KW-0808">Transferase</keyword>
<keyword evidence="4 16" id="KW-0963">Cytoplasm</keyword>
<dbReference type="PANTHER" id="PTHR11076:SF33">
    <property type="entry name" value="DNA POLYMERASE KAPPA"/>
    <property type="match status" value="1"/>
</dbReference>
<dbReference type="EMBL" id="BMEM01000001">
    <property type="protein sequence ID" value="GGF45331.1"/>
    <property type="molecule type" value="Genomic_DNA"/>
</dbReference>
<keyword evidence="6 16" id="KW-0548">Nucleotidyltransferase</keyword>
<dbReference type="Gene3D" id="3.30.70.270">
    <property type="match status" value="1"/>
</dbReference>
<comment type="subcellular location">
    <subcellularLocation>
        <location evidence="1 16">Cytoplasm</location>
    </subcellularLocation>
</comment>
<dbReference type="GO" id="GO:0042276">
    <property type="term" value="P:error-prone translesion synthesis"/>
    <property type="evidence" value="ECO:0007669"/>
    <property type="project" value="TreeGrafter"/>
</dbReference>
<feature type="binding site" evidence="16">
    <location>
        <position position="28"/>
    </location>
    <ligand>
        <name>Mg(2+)</name>
        <dbReference type="ChEBI" id="CHEBI:18420"/>
    </ligand>
</feature>
<dbReference type="Pfam" id="PF11799">
    <property type="entry name" value="IMS_C"/>
    <property type="match status" value="1"/>
</dbReference>
<evidence type="ECO:0000256" key="5">
    <source>
        <dbReference type="ARBA" id="ARBA00022679"/>
    </source>
</evidence>
<evidence type="ECO:0000256" key="4">
    <source>
        <dbReference type="ARBA" id="ARBA00022490"/>
    </source>
</evidence>
<keyword evidence="13 16" id="KW-0234">DNA repair</keyword>
<evidence type="ECO:0000256" key="14">
    <source>
        <dbReference type="ARBA" id="ARBA00025589"/>
    </source>
</evidence>
<dbReference type="InterPro" id="IPR043502">
    <property type="entry name" value="DNA/RNA_pol_sf"/>
</dbReference>